<evidence type="ECO:0000256" key="1">
    <source>
        <dbReference type="ARBA" id="ARBA00009437"/>
    </source>
</evidence>
<dbReference type="Pfam" id="PF00126">
    <property type="entry name" value="HTH_1"/>
    <property type="match status" value="1"/>
</dbReference>
<gene>
    <name evidence="6" type="ORF">EpCFBP13511_03030</name>
</gene>
<dbReference type="SUPFAM" id="SSF53850">
    <property type="entry name" value="Periplasmic binding protein-like II"/>
    <property type="match status" value="1"/>
</dbReference>
<evidence type="ECO:0000256" key="4">
    <source>
        <dbReference type="ARBA" id="ARBA00023163"/>
    </source>
</evidence>
<dbReference type="EMBL" id="QGAC01000002">
    <property type="protein sequence ID" value="TKJ94540.1"/>
    <property type="molecule type" value="Genomic_DNA"/>
</dbReference>
<dbReference type="Pfam" id="PF03466">
    <property type="entry name" value="LysR_substrate"/>
    <property type="match status" value="1"/>
</dbReference>
<dbReference type="InterPro" id="IPR036388">
    <property type="entry name" value="WH-like_DNA-bd_sf"/>
</dbReference>
<dbReference type="STRING" id="1219360.GCA_001571305_02409"/>
<proteinExistence type="inferred from homology"/>
<comment type="similarity">
    <text evidence="1">Belongs to the LysR transcriptional regulatory family.</text>
</comment>
<dbReference type="GO" id="GO:0003700">
    <property type="term" value="F:DNA-binding transcription factor activity"/>
    <property type="evidence" value="ECO:0007669"/>
    <property type="project" value="InterPro"/>
</dbReference>
<name>A0A4U3FLI7_9GAMM</name>
<protein>
    <submittedName>
        <fullName evidence="6">LysR family transcriptional regulator</fullName>
    </submittedName>
</protein>
<dbReference type="PANTHER" id="PTHR30126:SF18">
    <property type="entry name" value="LYSR FAMILY TRANSCRIPTIONAL REGULATOR"/>
    <property type="match status" value="1"/>
</dbReference>
<keyword evidence="3" id="KW-0238">DNA-binding</keyword>
<dbReference type="Gene3D" id="3.40.190.10">
    <property type="entry name" value="Periplasmic binding protein-like II"/>
    <property type="match status" value="2"/>
</dbReference>
<dbReference type="PANTHER" id="PTHR30126">
    <property type="entry name" value="HTH-TYPE TRANSCRIPTIONAL REGULATOR"/>
    <property type="match status" value="1"/>
</dbReference>
<reference evidence="6 7" key="1">
    <citation type="journal article" date="2019" name="Sci. Rep.">
        <title>Differences in resource use lead to coexistence of seed-transmitted microbial populations.</title>
        <authorList>
            <person name="Torres-Cortes G."/>
            <person name="Garcia B.J."/>
            <person name="Compant S."/>
            <person name="Rezki S."/>
            <person name="Jones P."/>
            <person name="Preveaux A."/>
            <person name="Briand M."/>
            <person name="Roulet A."/>
            <person name="Bouchez O."/>
            <person name="Jacobson D."/>
            <person name="Barret M."/>
        </authorList>
    </citation>
    <scope>NUCLEOTIDE SEQUENCE [LARGE SCALE GENOMIC DNA]</scope>
    <source>
        <strain evidence="6 7">CFBP13511</strain>
    </source>
</reference>
<dbReference type="OrthoDB" id="8437302at2"/>
<dbReference type="Proteomes" id="UP000306393">
    <property type="component" value="Unassembled WGS sequence"/>
</dbReference>
<dbReference type="InterPro" id="IPR036390">
    <property type="entry name" value="WH_DNA-bd_sf"/>
</dbReference>
<dbReference type="GO" id="GO:0000976">
    <property type="term" value="F:transcription cis-regulatory region binding"/>
    <property type="evidence" value="ECO:0007669"/>
    <property type="project" value="TreeGrafter"/>
</dbReference>
<evidence type="ECO:0000256" key="3">
    <source>
        <dbReference type="ARBA" id="ARBA00023125"/>
    </source>
</evidence>
<dbReference type="Gene3D" id="1.10.10.10">
    <property type="entry name" value="Winged helix-like DNA-binding domain superfamily/Winged helix DNA-binding domain"/>
    <property type="match status" value="1"/>
</dbReference>
<dbReference type="FunFam" id="1.10.10.10:FF:000001">
    <property type="entry name" value="LysR family transcriptional regulator"/>
    <property type="match status" value="1"/>
</dbReference>
<dbReference type="InterPro" id="IPR005119">
    <property type="entry name" value="LysR_subst-bd"/>
</dbReference>
<organism evidence="6 7">
    <name type="scientific">Erwinia persicina</name>
    <dbReference type="NCBI Taxonomy" id="55211"/>
    <lineage>
        <taxon>Bacteria</taxon>
        <taxon>Pseudomonadati</taxon>
        <taxon>Pseudomonadota</taxon>
        <taxon>Gammaproteobacteria</taxon>
        <taxon>Enterobacterales</taxon>
        <taxon>Erwiniaceae</taxon>
        <taxon>Erwinia</taxon>
    </lineage>
</organism>
<evidence type="ECO:0000313" key="7">
    <source>
        <dbReference type="Proteomes" id="UP000306393"/>
    </source>
</evidence>
<feature type="domain" description="HTH lysR-type" evidence="5">
    <location>
        <begin position="5"/>
        <end position="62"/>
    </location>
</feature>
<dbReference type="SUPFAM" id="SSF46785">
    <property type="entry name" value="Winged helix' DNA-binding domain"/>
    <property type="match status" value="1"/>
</dbReference>
<sequence>MNSIFNEENLQVFTTVARCHSFSQAALELGVTTSAISYAIKRMETGLAVALFLRHARRVELTESGHYFHQKARALLDDFRAIKQGVDAIALGVESRVRICINHLLFTPRHTARLLQLLKKAFPTCQVTVTHEVYNGVWDAFIHHQATIAIGAPDSPPEGGGITCTDIGGIHWQFAIAPDHPLAALPQPIGENALRRFTNIMVADTALTLNQRIGWLLHGQEVILVPDFQTKCQCQILGEGIGFLPDYLVREAGEALVTRQVRNPRPASRLLLVTREPASGQVTQWIRQQFLAGGALSTLYQDFLHREDKTDGM</sequence>
<dbReference type="InterPro" id="IPR000847">
    <property type="entry name" value="LysR_HTH_N"/>
</dbReference>
<keyword evidence="2" id="KW-0805">Transcription regulation</keyword>
<dbReference type="PROSITE" id="PS50931">
    <property type="entry name" value="HTH_LYSR"/>
    <property type="match status" value="1"/>
</dbReference>
<evidence type="ECO:0000256" key="2">
    <source>
        <dbReference type="ARBA" id="ARBA00023015"/>
    </source>
</evidence>
<evidence type="ECO:0000259" key="5">
    <source>
        <dbReference type="PROSITE" id="PS50931"/>
    </source>
</evidence>
<dbReference type="RefSeq" id="WP_137268682.1">
    <property type="nucleotide sequence ID" value="NZ_QGAC01000002.1"/>
</dbReference>
<evidence type="ECO:0000313" key="6">
    <source>
        <dbReference type="EMBL" id="TKJ94540.1"/>
    </source>
</evidence>
<comment type="caution">
    <text evidence="6">The sequence shown here is derived from an EMBL/GenBank/DDBJ whole genome shotgun (WGS) entry which is preliminary data.</text>
</comment>
<keyword evidence="4" id="KW-0804">Transcription</keyword>
<accession>A0A4U3FLI7</accession>
<dbReference type="AlphaFoldDB" id="A0A4U3FLI7"/>